<dbReference type="InterPro" id="IPR036047">
    <property type="entry name" value="F-box-like_dom_sf"/>
</dbReference>
<feature type="domain" description="F-box" evidence="1">
    <location>
        <begin position="38"/>
        <end position="79"/>
    </location>
</feature>
<proteinExistence type="predicted"/>
<sequence>MGAQEDAVNHRFFLLSGPRGGNPAMADCGDFVQQLGPDMSVKIFMHLDEPSDLARVCAVSRTWRQFVIANDLCKMLCLRMFPEVSGVTHVVEENNVIEPLKVRSCTSSEWEQRQRNHKVYAFLARGLTSTVRKNCIAEAISATSTDNYPEESIRNTLEPRDRVQHRASYWSSKGESDPKVSESLVYKLNAKLCIVTEIHIQPFQDVLMSAYFQFGYPTYSAKAVRFRMGHLKTQKMDGETVDDSGNGNGDEDESVENKYVWTYTSPEFQMAQENCLQQFKLPQPVLSIGGILQVDLLGRVQRQEMDGLYYICVAHVQVQGRPLSPAFDVDIVDSSGRCTLKHYPELESHATSASSTNDEDSASSRLRIFTAMLMERGARGWEQMILSTILGTAVVIDSDESDEEIPD</sequence>
<dbReference type="Proteomes" id="UP000827889">
    <property type="component" value="Chromosome 10"/>
</dbReference>
<dbReference type="InterPro" id="IPR001810">
    <property type="entry name" value="F-box_dom"/>
</dbReference>
<name>A0ABM3GRT1_9MYRT</name>
<reference evidence="3" key="1">
    <citation type="submission" date="2025-08" db="UniProtKB">
        <authorList>
            <consortium name="RefSeq"/>
        </authorList>
    </citation>
    <scope>IDENTIFICATION</scope>
    <source>
        <tissue evidence="3">Leaf</tissue>
    </source>
</reference>
<dbReference type="SUPFAM" id="SSF81383">
    <property type="entry name" value="F-box domain"/>
    <property type="match status" value="1"/>
</dbReference>
<dbReference type="Pfam" id="PF12937">
    <property type="entry name" value="F-box-like"/>
    <property type="match status" value="1"/>
</dbReference>
<evidence type="ECO:0000313" key="3">
    <source>
        <dbReference type="RefSeq" id="XP_048127063.1"/>
    </source>
</evidence>
<dbReference type="RefSeq" id="XP_048127063.1">
    <property type="nucleotide sequence ID" value="XM_048271106.1"/>
</dbReference>
<gene>
    <name evidence="3" type="primary">LOC115742628</name>
</gene>
<dbReference type="PANTHER" id="PTHR39741">
    <property type="entry name" value="F-BOX DOMAIN CONTAINING PROTEIN, EXPRESSED"/>
    <property type="match status" value="1"/>
</dbReference>
<dbReference type="Gene3D" id="1.20.1280.50">
    <property type="match status" value="1"/>
</dbReference>
<accession>A0ABM3GRT1</accession>
<organism evidence="2 3">
    <name type="scientific">Rhodamnia argentea</name>
    <dbReference type="NCBI Taxonomy" id="178133"/>
    <lineage>
        <taxon>Eukaryota</taxon>
        <taxon>Viridiplantae</taxon>
        <taxon>Streptophyta</taxon>
        <taxon>Embryophyta</taxon>
        <taxon>Tracheophyta</taxon>
        <taxon>Spermatophyta</taxon>
        <taxon>Magnoliopsida</taxon>
        <taxon>eudicotyledons</taxon>
        <taxon>Gunneridae</taxon>
        <taxon>Pentapetalae</taxon>
        <taxon>rosids</taxon>
        <taxon>malvids</taxon>
        <taxon>Myrtales</taxon>
        <taxon>Myrtaceae</taxon>
        <taxon>Myrtoideae</taxon>
        <taxon>Myrteae</taxon>
        <taxon>Australasian group</taxon>
        <taxon>Rhodamnia</taxon>
    </lineage>
</organism>
<dbReference type="GeneID" id="115742628"/>
<dbReference type="PANTHER" id="PTHR39741:SF2">
    <property type="entry name" value="F-BOX DOMAIN-CONTAINING PROTEIN"/>
    <property type="match status" value="1"/>
</dbReference>
<dbReference type="InterPro" id="IPR055336">
    <property type="entry name" value="At4g00755-like"/>
</dbReference>
<evidence type="ECO:0000259" key="1">
    <source>
        <dbReference type="Pfam" id="PF12937"/>
    </source>
</evidence>
<evidence type="ECO:0000313" key="2">
    <source>
        <dbReference type="Proteomes" id="UP000827889"/>
    </source>
</evidence>
<protein>
    <submittedName>
        <fullName evidence="3">F-box protein At4g00755-like isoform X1</fullName>
    </submittedName>
</protein>
<keyword evidence="2" id="KW-1185">Reference proteome</keyword>